<dbReference type="Proteomes" id="UP000215145">
    <property type="component" value="Unassembled WGS sequence"/>
</dbReference>
<protein>
    <submittedName>
        <fullName evidence="1">Uncharacterized protein</fullName>
    </submittedName>
</protein>
<gene>
    <name evidence="1" type="ORF">CGZ75_03460</name>
</gene>
<dbReference type="EMBL" id="NMUQ01000001">
    <property type="protein sequence ID" value="OXM15789.1"/>
    <property type="molecule type" value="Genomic_DNA"/>
</dbReference>
<evidence type="ECO:0000313" key="2">
    <source>
        <dbReference type="Proteomes" id="UP000215145"/>
    </source>
</evidence>
<name>A0A229P1J1_9BACL</name>
<sequence>MKIGIILVLFILLVIVVQTFYWENDYDDNGSSSITGTQTFTIKNNTSQYRLRFSSRTGPGNLPENPNIYPNSSGEFVVRTSGVSPVNVTVRYNIYDLSNINVGYFTFIIEASDVLGFTKLDHPNIRTPEGVTVFAFAKTVSVTA</sequence>
<keyword evidence="2" id="KW-1185">Reference proteome</keyword>
<evidence type="ECO:0000313" key="1">
    <source>
        <dbReference type="EMBL" id="OXM15789.1"/>
    </source>
</evidence>
<dbReference type="RefSeq" id="WP_089522881.1">
    <property type="nucleotide sequence ID" value="NZ_NMUQ01000001.1"/>
</dbReference>
<organism evidence="1 2">
    <name type="scientific">Paenibacillus herberti</name>
    <dbReference type="NCBI Taxonomy" id="1619309"/>
    <lineage>
        <taxon>Bacteria</taxon>
        <taxon>Bacillati</taxon>
        <taxon>Bacillota</taxon>
        <taxon>Bacilli</taxon>
        <taxon>Bacillales</taxon>
        <taxon>Paenibacillaceae</taxon>
        <taxon>Paenibacillus</taxon>
    </lineage>
</organism>
<proteinExistence type="predicted"/>
<comment type="caution">
    <text evidence="1">The sequence shown here is derived from an EMBL/GenBank/DDBJ whole genome shotgun (WGS) entry which is preliminary data.</text>
</comment>
<dbReference type="AlphaFoldDB" id="A0A229P1J1"/>
<reference evidence="1 2" key="1">
    <citation type="submission" date="2017-07" db="EMBL/GenBank/DDBJ databases">
        <title>Paenibacillus herberti R33 genome sequencing and assembly.</title>
        <authorList>
            <person name="Su W."/>
        </authorList>
    </citation>
    <scope>NUCLEOTIDE SEQUENCE [LARGE SCALE GENOMIC DNA]</scope>
    <source>
        <strain evidence="1 2">R33</strain>
    </source>
</reference>
<accession>A0A229P1J1</accession>